<keyword evidence="2 4" id="KW-0067">ATP-binding</keyword>
<dbReference type="InterPro" id="IPR003593">
    <property type="entry name" value="AAA+_ATPase"/>
</dbReference>
<dbReference type="Pfam" id="PF12848">
    <property type="entry name" value="ABC_tran_Xtn"/>
    <property type="match status" value="1"/>
</dbReference>
<dbReference type="Pfam" id="PF00005">
    <property type="entry name" value="ABC_tran"/>
    <property type="match status" value="2"/>
</dbReference>
<evidence type="ECO:0000313" key="4">
    <source>
        <dbReference type="EMBL" id="WRP14462.1"/>
    </source>
</evidence>
<dbReference type="SUPFAM" id="SSF52540">
    <property type="entry name" value="P-loop containing nucleoside triphosphate hydrolases"/>
    <property type="match status" value="2"/>
</dbReference>
<dbReference type="PROSITE" id="PS00211">
    <property type="entry name" value="ABC_TRANSPORTER_1"/>
    <property type="match status" value="2"/>
</dbReference>
<dbReference type="PROSITE" id="PS50893">
    <property type="entry name" value="ABC_TRANSPORTER_2"/>
    <property type="match status" value="2"/>
</dbReference>
<name>A0ABZ1BNT9_9FIRM</name>
<feature type="domain" description="ABC transporter" evidence="3">
    <location>
        <begin position="3"/>
        <end position="258"/>
    </location>
</feature>
<dbReference type="PANTHER" id="PTHR42855">
    <property type="entry name" value="ABC TRANSPORTER ATP-BINDING SUBUNIT"/>
    <property type="match status" value="1"/>
</dbReference>
<dbReference type="Gene3D" id="3.40.50.300">
    <property type="entry name" value="P-loop containing nucleotide triphosphate hydrolases"/>
    <property type="match status" value="2"/>
</dbReference>
<gene>
    <name evidence="4" type="ORF">VLY81_13735</name>
</gene>
<organism evidence="4 5">
    <name type="scientific">Geochorda subterranea</name>
    <dbReference type="NCBI Taxonomy" id="3109564"/>
    <lineage>
        <taxon>Bacteria</taxon>
        <taxon>Bacillati</taxon>
        <taxon>Bacillota</taxon>
        <taxon>Limnochordia</taxon>
        <taxon>Limnochordales</taxon>
        <taxon>Geochordaceae</taxon>
        <taxon>Geochorda</taxon>
    </lineage>
</organism>
<keyword evidence="5" id="KW-1185">Reference proteome</keyword>
<dbReference type="RefSeq" id="WP_324668793.1">
    <property type="nucleotide sequence ID" value="NZ_CP141614.1"/>
</dbReference>
<dbReference type="InterPro" id="IPR032781">
    <property type="entry name" value="ABC_tran_Xtn"/>
</dbReference>
<dbReference type="PANTHER" id="PTHR42855:SF2">
    <property type="entry name" value="DRUG RESISTANCE ABC TRANSPORTER,ATP-BINDING PROTEIN"/>
    <property type="match status" value="1"/>
</dbReference>
<keyword evidence="1" id="KW-0547">Nucleotide-binding</keyword>
<dbReference type="Proteomes" id="UP001333102">
    <property type="component" value="Chromosome"/>
</dbReference>
<dbReference type="InterPro" id="IPR051309">
    <property type="entry name" value="ABCF_ATPase"/>
</dbReference>
<feature type="domain" description="ABC transporter" evidence="3">
    <location>
        <begin position="351"/>
        <end position="547"/>
    </location>
</feature>
<protein>
    <submittedName>
        <fullName evidence="4">ABC-F family ATP-binding cassette domain-containing protein</fullName>
    </submittedName>
</protein>
<dbReference type="SMART" id="SM00382">
    <property type="entry name" value="AAA"/>
    <property type="match status" value="2"/>
</dbReference>
<dbReference type="InterPro" id="IPR017871">
    <property type="entry name" value="ABC_transporter-like_CS"/>
</dbReference>
<dbReference type="NCBIfam" id="NF000355">
    <property type="entry name" value="ribo_prot_ABC_F"/>
    <property type="match status" value="1"/>
</dbReference>
<evidence type="ECO:0000259" key="3">
    <source>
        <dbReference type="PROSITE" id="PS50893"/>
    </source>
</evidence>
<evidence type="ECO:0000256" key="2">
    <source>
        <dbReference type="ARBA" id="ARBA00022840"/>
    </source>
</evidence>
<sequence>MLVRVERVSFGFAGEPLLSDVSFTVHRGDRIGLVGLNGCGKTTLLQIMAGRLRPQQGEVSVARGVRVAYVGPEREPPRGDLPLGDYLLGPLEHLVEMERDLQRLAEELAHAPPERRAALLEAYGELASVFEQRGGYELAARVAAVAEGMGLAHALERPLASLSAGEQARAALGRALLDEADLLLLDEPTNHLDLPGRIWLERYLATTARTCVLVSHDRAFLDACVTRILHLDRGHVREYAGNYAAFEAQRAVERKTAWATYEQRARAVRRLEAQARRYRQWAHEVEATKLGQGPVDRGYIGHKAARMMRRALSAERRLLEKAEQMKTAKPFERDPVRIRPPDAVVRSDRVLVLESVGLVVGGRTLFDGVSLELEPGERLAILGPNGCGKTSLLRVILGELAPWSGRVWLSPSARVGYFDQQHRQLDWDRPALEQLLEGGHDETRVRTVLGRLRVQRETPLRPVGSLSSGERAKVLLGRLLLGGCNVMVLDEPTNHLDIETQDVLIEALAAYTGTLIFVTHDRHLVRALATRTLELAGSVGRPNEATR</sequence>
<dbReference type="GO" id="GO:0005524">
    <property type="term" value="F:ATP binding"/>
    <property type="evidence" value="ECO:0007669"/>
    <property type="project" value="UniProtKB-KW"/>
</dbReference>
<evidence type="ECO:0000313" key="5">
    <source>
        <dbReference type="Proteomes" id="UP001333102"/>
    </source>
</evidence>
<dbReference type="InterPro" id="IPR003439">
    <property type="entry name" value="ABC_transporter-like_ATP-bd"/>
</dbReference>
<reference evidence="5" key="1">
    <citation type="submission" date="2023-12" db="EMBL/GenBank/DDBJ databases">
        <title>Novel isolates from deep terrestrial aquifers shed light on the physiology and ecology of the class Limnochordia.</title>
        <authorList>
            <person name="Karnachuk O.V."/>
            <person name="Lukina A.P."/>
            <person name="Avakyan M.R."/>
            <person name="Kadnikov V."/>
            <person name="Begmatov S."/>
            <person name="Beletsky A.V."/>
            <person name="Mardanov A.V."/>
            <person name="Ravin N.V."/>
        </authorList>
    </citation>
    <scope>NUCLEOTIDE SEQUENCE [LARGE SCALE GENOMIC DNA]</scope>
    <source>
        <strain evidence="5">LN</strain>
    </source>
</reference>
<accession>A0ABZ1BNT9</accession>
<evidence type="ECO:0000256" key="1">
    <source>
        <dbReference type="ARBA" id="ARBA00022741"/>
    </source>
</evidence>
<dbReference type="EMBL" id="CP141614">
    <property type="protein sequence ID" value="WRP14462.1"/>
    <property type="molecule type" value="Genomic_DNA"/>
</dbReference>
<dbReference type="InterPro" id="IPR027417">
    <property type="entry name" value="P-loop_NTPase"/>
</dbReference>
<proteinExistence type="predicted"/>
<dbReference type="CDD" id="cd03221">
    <property type="entry name" value="ABCF_EF-3"/>
    <property type="match status" value="2"/>
</dbReference>